<name>A0A5J6RIK4_9BACT</name>
<evidence type="ECO:0000313" key="4">
    <source>
        <dbReference type="Proteomes" id="UP000509513"/>
    </source>
</evidence>
<keyword evidence="3" id="KW-1185">Reference proteome</keyword>
<dbReference type="OrthoDB" id="5349376at2"/>
<dbReference type="KEGG" id="acib:ACBT_0303"/>
<dbReference type="Proteomes" id="UP000509513">
    <property type="component" value="Chromosome"/>
</dbReference>
<accession>A0A5J6RIK4</accession>
<evidence type="ECO:0000313" key="3">
    <source>
        <dbReference type="Proteomes" id="UP000305417"/>
    </source>
</evidence>
<reference evidence="2 3" key="1">
    <citation type="submission" date="2019-05" db="EMBL/GenBank/DDBJ databases">
        <title>Arcobacter cibarius and Arcobacter thereius providing challenges in identification an antibiotic susceptibility and Quinolone resistance.</title>
        <authorList>
            <person name="Busch A."/>
            <person name="Hanel I."/>
            <person name="Hotzel H."/>
            <person name="Tomaso H."/>
        </authorList>
    </citation>
    <scope>NUCLEOTIDE SEQUENCE [LARGE SCALE GENOMIC DNA]</scope>
    <source>
        <strain evidence="2 3">16CS0831-2</strain>
    </source>
</reference>
<protein>
    <submittedName>
        <fullName evidence="1">Uncharacterized protein</fullName>
    </submittedName>
</protein>
<evidence type="ECO:0000313" key="2">
    <source>
        <dbReference type="EMBL" id="TLS96324.1"/>
    </source>
</evidence>
<evidence type="ECO:0000313" key="1">
    <source>
        <dbReference type="EMBL" id="QKJ26279.1"/>
    </source>
</evidence>
<dbReference type="AlphaFoldDB" id="A0A5J6RIK4"/>
<dbReference type="EMBL" id="CP054051">
    <property type="protein sequence ID" value="QKJ26279.1"/>
    <property type="molecule type" value="Genomic_DNA"/>
</dbReference>
<dbReference type="RefSeq" id="WP_024774256.1">
    <property type="nucleotide sequence ID" value="NZ_CP043858.1"/>
</dbReference>
<sequence>MTREKIMVDLFEFSSPTYYKWTKHQKRKIFDLLDYAFTLEELEEYLTTNRIKRVDKEKSFEILENSSIDFLTKLAQETDYQYLNKIIKLFIEHYNENSNSISLELFAEKLYSKKIFFEIADKNYNAKMIFKTVDTFKNEHLSILNYICKNYDNLKTEIEKITDRLHREFFEIQEYDDYDMYQDDSENNYEDEDNGPELRFAFEMEDYKEKDE</sequence>
<dbReference type="EMBL" id="VBUC01000032">
    <property type="protein sequence ID" value="TLS96324.1"/>
    <property type="molecule type" value="Genomic_DNA"/>
</dbReference>
<dbReference type="Proteomes" id="UP000305417">
    <property type="component" value="Unassembled WGS sequence"/>
</dbReference>
<gene>
    <name evidence="1" type="ORF">ACBT_0303</name>
    <name evidence="2" type="ORF">FE247_10025</name>
</gene>
<organism evidence="1 4">
    <name type="scientific">Aliarcobacter cibarius</name>
    <dbReference type="NCBI Taxonomy" id="255507"/>
    <lineage>
        <taxon>Bacteria</taxon>
        <taxon>Pseudomonadati</taxon>
        <taxon>Campylobacterota</taxon>
        <taxon>Epsilonproteobacteria</taxon>
        <taxon>Campylobacterales</taxon>
        <taxon>Arcobacteraceae</taxon>
        <taxon>Aliarcobacter</taxon>
    </lineage>
</organism>
<reference evidence="1 4" key="2">
    <citation type="submission" date="2020-05" db="EMBL/GenBank/DDBJ databases">
        <title>Complete genome sequencing of Campylobacter and Arcobacter type strains.</title>
        <authorList>
            <person name="Miller W.G."/>
            <person name="Yee E."/>
        </authorList>
    </citation>
    <scope>NUCLEOTIDE SEQUENCE [LARGE SCALE GENOMIC DNA]</scope>
    <source>
        <strain evidence="1 4">LMG 21996</strain>
    </source>
</reference>
<proteinExistence type="predicted"/>